<comment type="caution">
    <text evidence="2">The sequence shown here is derived from an EMBL/GenBank/DDBJ whole genome shotgun (WGS) entry which is preliminary data.</text>
</comment>
<evidence type="ECO:0000313" key="3">
    <source>
        <dbReference type="Proteomes" id="UP001158045"/>
    </source>
</evidence>
<keyword evidence="1" id="KW-0812">Transmembrane</keyword>
<organism evidence="2 3">
    <name type="scientific">Fusibacter bizertensis</name>
    <dbReference type="NCBI Taxonomy" id="1488331"/>
    <lineage>
        <taxon>Bacteria</taxon>
        <taxon>Bacillati</taxon>
        <taxon>Bacillota</taxon>
        <taxon>Clostridia</taxon>
        <taxon>Eubacteriales</taxon>
        <taxon>Eubacteriales Family XII. Incertae Sedis</taxon>
        <taxon>Fusibacter</taxon>
    </lineage>
</organism>
<dbReference type="RefSeq" id="WP_281093941.1">
    <property type="nucleotide sequence ID" value="NZ_JARYZI010000004.1"/>
</dbReference>
<gene>
    <name evidence="2" type="ORF">QE109_08140</name>
</gene>
<keyword evidence="1" id="KW-1133">Transmembrane helix</keyword>
<evidence type="ECO:0000313" key="2">
    <source>
        <dbReference type="EMBL" id="MDH8678114.1"/>
    </source>
</evidence>
<proteinExistence type="predicted"/>
<name>A0ABT6NCF7_9FIRM</name>
<feature type="transmembrane region" description="Helical" evidence="1">
    <location>
        <begin position="112"/>
        <end position="130"/>
    </location>
</feature>
<dbReference type="EMBL" id="JARYZI010000004">
    <property type="protein sequence ID" value="MDH8678114.1"/>
    <property type="molecule type" value="Genomic_DNA"/>
</dbReference>
<keyword evidence="3" id="KW-1185">Reference proteome</keyword>
<protein>
    <submittedName>
        <fullName evidence="2">Uncharacterized protein</fullName>
    </submittedName>
</protein>
<feature type="transmembrane region" description="Helical" evidence="1">
    <location>
        <begin position="90"/>
        <end position="106"/>
    </location>
</feature>
<evidence type="ECO:0000256" key="1">
    <source>
        <dbReference type="SAM" id="Phobius"/>
    </source>
</evidence>
<keyword evidence="1" id="KW-0472">Membrane</keyword>
<accession>A0ABT6NCF7</accession>
<reference evidence="2 3" key="1">
    <citation type="submission" date="2023-04" db="EMBL/GenBank/DDBJ databases">
        <title>Fusibacter bizertensis strain WBS, isolated from littoral bottom sediments of the Arctic seas - biochemical and genomic analysis.</title>
        <authorList>
            <person name="Brioukhanov A.L."/>
        </authorList>
    </citation>
    <scope>NUCLEOTIDE SEQUENCE [LARGE SCALE GENOMIC DNA]</scope>
    <source>
        <strain evidence="2 3">WBS</strain>
    </source>
</reference>
<sequence length="146" mass="16712">MNRSDRVAIKTRFRTVEQCREECVDGIGIKHIAKSWSNKLYGIFDEANHFKIASDAKGAALFVFEGVIIEREDGIYMEGNINVKPHSKKIVLGSILMSLIAGIILITTFNIVLMFMGILFMIVPWFNYTYMKKSDVLYKMIHKKVS</sequence>
<dbReference type="Proteomes" id="UP001158045">
    <property type="component" value="Unassembled WGS sequence"/>
</dbReference>